<feature type="signal peptide" evidence="2">
    <location>
        <begin position="1"/>
        <end position="28"/>
    </location>
</feature>
<sequence>MEKTTAQRVHWICLCLVFATALHEGVLAAVTDADTGPFITDSLDGDMLELRCTAEKLSDPTATITWHQDGPNGTVLAFAISSDGDAAAGTLKFTATTSFNVSGTGAVAKDTTYACKVVFGATTLWQAVVTGDPTPRSLRLTPDRAQLYYGDILTLACPNYGSQTDPDTLPADPLTVPSPQVEWQVNSTDPWTGALPAGASVEDSQLIITNLDDSHIGEYYCRSTNTYSAKFAFYDVADLMVAPITTAAPTTTPTSGTLNNTGAIVGGVIGGIIAAIILGVLAYFGCQHYSKSQTARISSQPGQSDEEGKLQSS</sequence>
<evidence type="ECO:0000256" key="1">
    <source>
        <dbReference type="SAM" id="Phobius"/>
    </source>
</evidence>
<name>A0A6P4XU77_BRABE</name>
<dbReference type="OrthoDB" id="10006843at2759"/>
<proteinExistence type="predicted"/>
<evidence type="ECO:0000313" key="4">
    <source>
        <dbReference type="Proteomes" id="UP000515135"/>
    </source>
</evidence>
<dbReference type="InterPro" id="IPR036179">
    <property type="entry name" value="Ig-like_dom_sf"/>
</dbReference>
<evidence type="ECO:0000256" key="2">
    <source>
        <dbReference type="SAM" id="SignalP"/>
    </source>
</evidence>
<keyword evidence="2" id="KW-0732">Signal</keyword>
<dbReference type="InterPro" id="IPR013783">
    <property type="entry name" value="Ig-like_fold"/>
</dbReference>
<evidence type="ECO:0000313" key="5">
    <source>
        <dbReference type="RefSeq" id="XP_019615613.1"/>
    </source>
</evidence>
<evidence type="ECO:0000259" key="3">
    <source>
        <dbReference type="PROSITE" id="PS50835"/>
    </source>
</evidence>
<feature type="transmembrane region" description="Helical" evidence="1">
    <location>
        <begin position="263"/>
        <end position="286"/>
    </location>
</feature>
<protein>
    <submittedName>
        <fullName evidence="5">Uncharacterized protein LOC109463305 isoform X2</fullName>
    </submittedName>
</protein>
<feature type="chain" id="PRO_5027925447" evidence="2">
    <location>
        <begin position="29"/>
        <end position="313"/>
    </location>
</feature>
<dbReference type="PROSITE" id="PS50835">
    <property type="entry name" value="IG_LIKE"/>
    <property type="match status" value="2"/>
</dbReference>
<accession>A0A6P4XU77</accession>
<feature type="domain" description="Ig-like" evidence="3">
    <location>
        <begin position="44"/>
        <end position="117"/>
    </location>
</feature>
<dbReference type="RefSeq" id="XP_019615613.1">
    <property type="nucleotide sequence ID" value="XM_019760054.1"/>
</dbReference>
<dbReference type="Gene3D" id="2.60.40.10">
    <property type="entry name" value="Immunoglobulins"/>
    <property type="match status" value="1"/>
</dbReference>
<dbReference type="AlphaFoldDB" id="A0A6P4XU77"/>
<keyword evidence="4" id="KW-1185">Reference proteome</keyword>
<feature type="domain" description="Ig-like" evidence="3">
    <location>
        <begin position="135"/>
        <end position="232"/>
    </location>
</feature>
<dbReference type="SUPFAM" id="SSF48726">
    <property type="entry name" value="Immunoglobulin"/>
    <property type="match status" value="1"/>
</dbReference>
<keyword evidence="1" id="KW-0472">Membrane</keyword>
<gene>
    <name evidence="5" type="primary">LOC109463305</name>
</gene>
<keyword evidence="1" id="KW-1133">Transmembrane helix</keyword>
<organism evidence="4 5">
    <name type="scientific">Branchiostoma belcheri</name>
    <name type="common">Amphioxus</name>
    <dbReference type="NCBI Taxonomy" id="7741"/>
    <lineage>
        <taxon>Eukaryota</taxon>
        <taxon>Metazoa</taxon>
        <taxon>Chordata</taxon>
        <taxon>Cephalochordata</taxon>
        <taxon>Leptocardii</taxon>
        <taxon>Amphioxiformes</taxon>
        <taxon>Branchiostomatidae</taxon>
        <taxon>Branchiostoma</taxon>
    </lineage>
</organism>
<dbReference type="Proteomes" id="UP000515135">
    <property type="component" value="Unplaced"/>
</dbReference>
<dbReference type="InterPro" id="IPR007110">
    <property type="entry name" value="Ig-like_dom"/>
</dbReference>
<dbReference type="GeneID" id="109463305"/>
<reference evidence="5" key="1">
    <citation type="submission" date="2025-08" db="UniProtKB">
        <authorList>
            <consortium name="RefSeq"/>
        </authorList>
    </citation>
    <scope>IDENTIFICATION</scope>
    <source>
        <tissue evidence="5">Gonad</tissue>
    </source>
</reference>
<keyword evidence="1" id="KW-0812">Transmembrane</keyword>